<dbReference type="PROSITE" id="PS00018">
    <property type="entry name" value="EF_HAND_1"/>
    <property type="match status" value="1"/>
</dbReference>
<dbReference type="InterPro" id="IPR010262">
    <property type="entry name" value="Arylsulfotransferase_bact"/>
</dbReference>
<organism evidence="1">
    <name type="scientific">marine metagenome</name>
    <dbReference type="NCBI Taxonomy" id="408172"/>
    <lineage>
        <taxon>unclassified sequences</taxon>
        <taxon>metagenomes</taxon>
        <taxon>ecological metagenomes</taxon>
    </lineage>
</organism>
<dbReference type="PANTHER" id="PTHR35340:SF5">
    <property type="entry name" value="ASST-DOMAIN-CONTAINING PROTEIN"/>
    <property type="match status" value="1"/>
</dbReference>
<gene>
    <name evidence="1" type="ORF">METZ01_LOCUS55739</name>
</gene>
<sequence>MRHLFIVSLFFLSISAAQNSGMVLLSNRLQGGLNHTWLIDNEFNFIHSWTHPVAVHSMAYLEPDSTLVVPLRILEPYIEYSHPIGGHFQRLDWSGNVLWEFTYYSTTYNPHHDIEPLPNGNILVICWEVKSQEEALAMGRANINGEIWPLKIVELEPPEGAVVWEWHLWDHLVQDVDTTLVNYGAVAAHPELMDINCGGPVNNTNGDWIHTNAIDYNAGLDQIIFSSRHMNEIYIIDHSTTSEEAVGHNGGLYGRGGDFLYRWGNPQNYHRGDETSRALGAPHGVNWILEGYPGSGNILIFNNQPFFNGSQEGNSEVIEIVLPIQEDGTYAMEADSTYGPSDLLWSFGGDTTFYSGSQSGAFRTPNGNTLITVSEEKRLFEVDGAGNMVWECDLQLDLSLPGWTARAQRIHPGYLNFPRGDLDLNYLVDIRDILLLCDYYPDAGGSGSYDYDINDDGLIDEQDLTDLICLIMNNC</sequence>
<dbReference type="GO" id="GO:0004062">
    <property type="term" value="F:aryl sulfotransferase activity"/>
    <property type="evidence" value="ECO:0007669"/>
    <property type="project" value="InterPro"/>
</dbReference>
<dbReference type="InterPro" id="IPR018247">
    <property type="entry name" value="EF_Hand_1_Ca_BS"/>
</dbReference>
<accession>A0A381SFP7</accession>
<reference evidence="1" key="1">
    <citation type="submission" date="2018-05" db="EMBL/GenBank/DDBJ databases">
        <authorList>
            <person name="Lanie J.A."/>
            <person name="Ng W.-L."/>
            <person name="Kazmierczak K.M."/>
            <person name="Andrzejewski T.M."/>
            <person name="Davidsen T.M."/>
            <person name="Wayne K.J."/>
            <person name="Tettelin H."/>
            <person name="Glass J.I."/>
            <person name="Rusch D."/>
            <person name="Podicherti R."/>
            <person name="Tsui H.-C.T."/>
            <person name="Winkler M.E."/>
        </authorList>
    </citation>
    <scope>NUCLEOTIDE SEQUENCE</scope>
</reference>
<dbReference type="EMBL" id="UINC01003052">
    <property type="protein sequence ID" value="SVA02885.1"/>
    <property type="molecule type" value="Genomic_DNA"/>
</dbReference>
<dbReference type="InterPro" id="IPR053143">
    <property type="entry name" value="Arylsulfate_ST"/>
</dbReference>
<dbReference type="Pfam" id="PF05935">
    <property type="entry name" value="Arylsulfotrans"/>
    <property type="match status" value="1"/>
</dbReference>
<name>A0A381SFP7_9ZZZZ</name>
<dbReference type="AlphaFoldDB" id="A0A381SFP7"/>
<evidence type="ECO:0000313" key="1">
    <source>
        <dbReference type="EMBL" id="SVA02885.1"/>
    </source>
</evidence>
<evidence type="ECO:0008006" key="2">
    <source>
        <dbReference type="Google" id="ProtNLM"/>
    </source>
</evidence>
<proteinExistence type="predicted"/>
<dbReference type="PANTHER" id="PTHR35340">
    <property type="entry name" value="PQQ ENZYME REPEAT PROTEIN-RELATED"/>
    <property type="match status" value="1"/>
</dbReference>
<protein>
    <recommendedName>
        <fullName evidence="2">Arylsulfotransferase (ASST)</fullName>
    </recommendedName>
</protein>